<evidence type="ECO:0000259" key="2">
    <source>
        <dbReference type="Pfam" id="PF01370"/>
    </source>
</evidence>
<proteinExistence type="inferred from homology"/>
<accession>A0A4V3E1J4</accession>
<dbReference type="RefSeq" id="WP_133640472.1">
    <property type="nucleotide sequence ID" value="NZ_SNZV01000005.1"/>
</dbReference>
<dbReference type="SUPFAM" id="SSF51735">
    <property type="entry name" value="NAD(P)-binding Rossmann-fold domains"/>
    <property type="match status" value="1"/>
</dbReference>
<dbReference type="AlphaFoldDB" id="A0A4V3E1J4"/>
<dbReference type="Pfam" id="PF01370">
    <property type="entry name" value="Epimerase"/>
    <property type="match status" value="1"/>
</dbReference>
<dbReference type="Gene3D" id="3.40.50.720">
    <property type="entry name" value="NAD(P)-binding Rossmann-like Domain"/>
    <property type="match status" value="1"/>
</dbReference>
<name>A0A4V3E1J4_9SPHI</name>
<dbReference type="Proteomes" id="UP000294752">
    <property type="component" value="Unassembled WGS sequence"/>
</dbReference>
<keyword evidence="4" id="KW-1185">Reference proteome</keyword>
<evidence type="ECO:0000313" key="3">
    <source>
        <dbReference type="EMBL" id="TDS12958.1"/>
    </source>
</evidence>
<dbReference type="OrthoDB" id="9801785at2"/>
<evidence type="ECO:0000313" key="4">
    <source>
        <dbReference type="Proteomes" id="UP000294752"/>
    </source>
</evidence>
<protein>
    <submittedName>
        <fullName evidence="3">Nucleoside-diphosphate-sugar epimerase</fullName>
    </submittedName>
</protein>
<organism evidence="3 4">
    <name type="scientific">Sphingobacterium paludis</name>
    <dbReference type="NCBI Taxonomy" id="1476465"/>
    <lineage>
        <taxon>Bacteria</taxon>
        <taxon>Pseudomonadati</taxon>
        <taxon>Bacteroidota</taxon>
        <taxon>Sphingobacteriia</taxon>
        <taxon>Sphingobacteriales</taxon>
        <taxon>Sphingobacteriaceae</taxon>
        <taxon>Sphingobacterium</taxon>
    </lineage>
</organism>
<evidence type="ECO:0000256" key="1">
    <source>
        <dbReference type="ARBA" id="ARBA00007637"/>
    </source>
</evidence>
<dbReference type="PRINTS" id="PR01713">
    <property type="entry name" value="NUCEPIMERASE"/>
</dbReference>
<comment type="caution">
    <text evidence="3">The sequence shown here is derived from an EMBL/GenBank/DDBJ whole genome shotgun (WGS) entry which is preliminary data.</text>
</comment>
<dbReference type="EMBL" id="SNZV01000005">
    <property type="protein sequence ID" value="TDS12958.1"/>
    <property type="molecule type" value="Genomic_DNA"/>
</dbReference>
<feature type="domain" description="NAD-dependent epimerase/dehydratase" evidence="2">
    <location>
        <begin position="3"/>
        <end position="239"/>
    </location>
</feature>
<reference evidence="3 4" key="1">
    <citation type="submission" date="2019-03" db="EMBL/GenBank/DDBJ databases">
        <title>Genomic Encyclopedia of Type Strains, Phase III (KMG-III): the genomes of soil and plant-associated and newly described type strains.</title>
        <authorList>
            <person name="Whitman W."/>
        </authorList>
    </citation>
    <scope>NUCLEOTIDE SEQUENCE [LARGE SCALE GENOMIC DNA]</scope>
    <source>
        <strain evidence="3 4">CGMCC 1.12801</strain>
    </source>
</reference>
<dbReference type="InterPro" id="IPR001509">
    <property type="entry name" value="Epimerase_deHydtase"/>
</dbReference>
<dbReference type="PANTHER" id="PTHR43000">
    <property type="entry name" value="DTDP-D-GLUCOSE 4,6-DEHYDRATASE-RELATED"/>
    <property type="match status" value="1"/>
</dbReference>
<dbReference type="InterPro" id="IPR036291">
    <property type="entry name" value="NAD(P)-bd_dom_sf"/>
</dbReference>
<sequence>MKILVTGVAGFIGSHLAEAFLDRGYDVTGIDNISSFYSKDQKLLNLRLLKEKGLKFIEMDLSRMQDPIPQGYAYIFHLAAQPGLDQACVFEDYVRNNIIATENLISFAKGSPTLKLFVNVSTSSVYGLNATQSEESVVRPISWYGITKSAAEQLVLAAHANGYVQACSLRLYSVYGPRERPDKLYSKLISCGLRNSEFMLYKGSLEHSRSFSYIDDIIRGIIAVLGKEDLVSGQIINIGNNESYSTRQGIEMVEKLIKKRIKVREVSERPGDQQQTAAVIDKANSLLGFVPQISLSEGLHRQLLWTLKTLA</sequence>
<gene>
    <name evidence="3" type="ORF">B0I21_10589</name>
</gene>
<comment type="similarity">
    <text evidence="1">Belongs to the NAD(P)-dependent epimerase/dehydratase family.</text>
</comment>